<name>A0A2S4LTU4_9HYPH</name>
<dbReference type="RefSeq" id="WP_103721355.1">
    <property type="nucleotide sequence ID" value="NZ_PQFZ01000029.1"/>
</dbReference>
<sequence>MAEPFPLAPSLWHATAPSAAPTPPLAADASADVCVIGAGYAGLSTALHLAEAGVSVIVLEAHEPGWGGSGRNGGQVIPGIKYDPSEIAAKFGPTAGEALTRFVGSTADLVFDLIARHGMDVPHKRTGWIQGAHTPAMLETVKRRAAEWRARGVDAEYLDSDSVARLLGTERYLGGWIDRRAGGVQPLAYARGLAKAALKAGATIHGKSPVVSLKRQGASWIIHTAQGASVTAPRVVVATNGYTGDLIPKLRQTVIRPNTFIVATEPLSDNIACTILPEGQVTSDTRQLLLYFRKDHTNRLLMGGRGPFREPKGASDWAHLERVIGKMYPQAKGIGFDHRWCGRVALTRDFLPHLHEPEPGLLVDIGCMGRGVGLQSAMGKAMAEYLASGDRSRLPFPLVPIKPLPLHALNELYVSAIISWYRLTDGGMKAA</sequence>
<accession>A0A2S4LTU4</accession>
<evidence type="ECO:0000313" key="3">
    <source>
        <dbReference type="EMBL" id="POR45883.1"/>
    </source>
</evidence>
<keyword evidence="4" id="KW-1185">Reference proteome</keyword>
<protein>
    <submittedName>
        <fullName evidence="3">Glycine/D-amino acid oxidase-like deaminating enzyme</fullName>
    </submittedName>
</protein>
<keyword evidence="1" id="KW-0560">Oxidoreductase</keyword>
<evidence type="ECO:0000259" key="2">
    <source>
        <dbReference type="Pfam" id="PF01266"/>
    </source>
</evidence>
<dbReference type="Gene3D" id="3.50.50.60">
    <property type="entry name" value="FAD/NAD(P)-binding domain"/>
    <property type="match status" value="1"/>
</dbReference>
<organism evidence="3 4">
    <name type="scientific">Bosea psychrotolerans</name>
    <dbReference type="NCBI Taxonomy" id="1871628"/>
    <lineage>
        <taxon>Bacteria</taxon>
        <taxon>Pseudomonadati</taxon>
        <taxon>Pseudomonadota</taxon>
        <taxon>Alphaproteobacteria</taxon>
        <taxon>Hyphomicrobiales</taxon>
        <taxon>Boseaceae</taxon>
        <taxon>Bosea</taxon>
    </lineage>
</organism>
<dbReference type="GO" id="GO:0016491">
    <property type="term" value="F:oxidoreductase activity"/>
    <property type="evidence" value="ECO:0007669"/>
    <property type="project" value="UniProtKB-KW"/>
</dbReference>
<dbReference type="Pfam" id="PF01266">
    <property type="entry name" value="DAO"/>
    <property type="match status" value="1"/>
</dbReference>
<dbReference type="InterPro" id="IPR006076">
    <property type="entry name" value="FAD-dep_OxRdtase"/>
</dbReference>
<dbReference type="OrthoDB" id="9814969at2"/>
<dbReference type="PANTHER" id="PTHR13847:SF281">
    <property type="entry name" value="FAD DEPENDENT OXIDOREDUCTASE DOMAIN-CONTAINING PROTEIN"/>
    <property type="match status" value="1"/>
</dbReference>
<dbReference type="PANTHER" id="PTHR13847">
    <property type="entry name" value="SARCOSINE DEHYDROGENASE-RELATED"/>
    <property type="match status" value="1"/>
</dbReference>
<comment type="caution">
    <text evidence="3">The sequence shown here is derived from an EMBL/GenBank/DDBJ whole genome shotgun (WGS) entry which is preliminary data.</text>
</comment>
<reference evidence="3 4" key="1">
    <citation type="submission" date="2018-01" db="EMBL/GenBank/DDBJ databases">
        <title>Genomic Encyclopedia of Type Strains, Phase III (KMG-III): the genomes of soil and plant-associated and newly described type strains.</title>
        <authorList>
            <person name="Whitman W."/>
        </authorList>
    </citation>
    <scope>NUCLEOTIDE SEQUENCE [LARGE SCALE GENOMIC DNA]</scope>
    <source>
        <strain evidence="3 4">1131</strain>
    </source>
</reference>
<feature type="domain" description="FAD dependent oxidoreductase" evidence="2">
    <location>
        <begin position="32"/>
        <end position="384"/>
    </location>
</feature>
<dbReference type="GO" id="GO:0005737">
    <property type="term" value="C:cytoplasm"/>
    <property type="evidence" value="ECO:0007669"/>
    <property type="project" value="TreeGrafter"/>
</dbReference>
<dbReference type="Proteomes" id="UP000236919">
    <property type="component" value="Unassembled WGS sequence"/>
</dbReference>
<gene>
    <name evidence="3" type="ORF">CYD53_12953</name>
</gene>
<dbReference type="SUPFAM" id="SSF51905">
    <property type="entry name" value="FAD/NAD(P)-binding domain"/>
    <property type="match status" value="1"/>
</dbReference>
<proteinExistence type="predicted"/>
<dbReference type="InterPro" id="IPR036188">
    <property type="entry name" value="FAD/NAD-bd_sf"/>
</dbReference>
<dbReference type="EMBL" id="PQFZ01000029">
    <property type="protein sequence ID" value="POR45883.1"/>
    <property type="molecule type" value="Genomic_DNA"/>
</dbReference>
<evidence type="ECO:0000256" key="1">
    <source>
        <dbReference type="ARBA" id="ARBA00023002"/>
    </source>
</evidence>
<evidence type="ECO:0000313" key="4">
    <source>
        <dbReference type="Proteomes" id="UP000236919"/>
    </source>
</evidence>
<dbReference type="Gene3D" id="3.30.9.10">
    <property type="entry name" value="D-Amino Acid Oxidase, subunit A, domain 2"/>
    <property type="match status" value="1"/>
</dbReference>
<dbReference type="AlphaFoldDB" id="A0A2S4LTU4"/>